<dbReference type="EMBL" id="JACCJC010000010">
    <property type="protein sequence ID" value="KAF6238278.1"/>
    <property type="molecule type" value="Genomic_DNA"/>
</dbReference>
<dbReference type="PROSITE" id="PS51387">
    <property type="entry name" value="FAD_PCMH"/>
    <property type="match status" value="1"/>
</dbReference>
<dbReference type="GO" id="GO:0071949">
    <property type="term" value="F:FAD binding"/>
    <property type="evidence" value="ECO:0007669"/>
    <property type="project" value="InterPro"/>
</dbReference>
<dbReference type="OrthoDB" id="2151789at2759"/>
<dbReference type="AlphaFoldDB" id="A0A8H6L7D7"/>
<dbReference type="InterPro" id="IPR006094">
    <property type="entry name" value="Oxid_FAD_bind_N"/>
</dbReference>
<keyword evidence="2" id="KW-0285">Flavoprotein</keyword>
<keyword evidence="4" id="KW-0560">Oxidoreductase</keyword>
<comment type="similarity">
    <text evidence="1">Belongs to the oxygen-dependent FAD-linked oxidoreductase family.</text>
</comment>
<dbReference type="GO" id="GO:0016491">
    <property type="term" value="F:oxidoreductase activity"/>
    <property type="evidence" value="ECO:0007669"/>
    <property type="project" value="UniProtKB-KW"/>
</dbReference>
<gene>
    <name evidence="7" type="ORF">HO173_003558</name>
</gene>
<evidence type="ECO:0000256" key="1">
    <source>
        <dbReference type="ARBA" id="ARBA00005466"/>
    </source>
</evidence>
<dbReference type="InterPro" id="IPR016166">
    <property type="entry name" value="FAD-bd_PCMH"/>
</dbReference>
<comment type="caution">
    <text evidence="7">The sequence shown here is derived from an EMBL/GenBank/DDBJ whole genome shotgun (WGS) entry which is preliminary data.</text>
</comment>
<dbReference type="GeneID" id="59285224"/>
<evidence type="ECO:0000256" key="5">
    <source>
        <dbReference type="SAM" id="MobiDB-lite"/>
    </source>
</evidence>
<dbReference type="PANTHER" id="PTHR42973">
    <property type="entry name" value="BINDING OXIDOREDUCTASE, PUTATIVE (AFU_ORTHOLOGUE AFUA_1G17690)-RELATED"/>
    <property type="match status" value="1"/>
</dbReference>
<dbReference type="Pfam" id="PF01565">
    <property type="entry name" value="FAD_binding_4"/>
    <property type="match status" value="1"/>
</dbReference>
<dbReference type="Proteomes" id="UP000578531">
    <property type="component" value="Unassembled WGS sequence"/>
</dbReference>
<evidence type="ECO:0000256" key="2">
    <source>
        <dbReference type="ARBA" id="ARBA00022630"/>
    </source>
</evidence>
<dbReference type="Gene3D" id="3.30.465.10">
    <property type="match status" value="1"/>
</dbReference>
<dbReference type="InterPro" id="IPR036318">
    <property type="entry name" value="FAD-bd_PCMH-like_sf"/>
</dbReference>
<organism evidence="7 8">
    <name type="scientific">Letharia columbiana</name>
    <dbReference type="NCBI Taxonomy" id="112416"/>
    <lineage>
        <taxon>Eukaryota</taxon>
        <taxon>Fungi</taxon>
        <taxon>Dikarya</taxon>
        <taxon>Ascomycota</taxon>
        <taxon>Pezizomycotina</taxon>
        <taxon>Lecanoromycetes</taxon>
        <taxon>OSLEUM clade</taxon>
        <taxon>Lecanoromycetidae</taxon>
        <taxon>Lecanorales</taxon>
        <taxon>Lecanorineae</taxon>
        <taxon>Parmeliaceae</taxon>
        <taxon>Letharia</taxon>
    </lineage>
</organism>
<evidence type="ECO:0000313" key="8">
    <source>
        <dbReference type="Proteomes" id="UP000578531"/>
    </source>
</evidence>
<dbReference type="RefSeq" id="XP_037167585.1">
    <property type="nucleotide sequence ID" value="XM_037305483.1"/>
</dbReference>
<reference evidence="7 8" key="1">
    <citation type="journal article" date="2020" name="Genomics">
        <title>Complete, high-quality genomes from long-read metagenomic sequencing of two wolf lichen thalli reveals enigmatic genome architecture.</title>
        <authorList>
            <person name="McKenzie S.K."/>
            <person name="Walston R.F."/>
            <person name="Allen J.L."/>
        </authorList>
    </citation>
    <scope>NUCLEOTIDE SEQUENCE [LARGE SCALE GENOMIC DNA]</scope>
    <source>
        <strain evidence="7">WasteWater2</strain>
    </source>
</reference>
<protein>
    <recommendedName>
        <fullName evidence="6">FAD-binding PCMH-type domain-containing protein</fullName>
    </recommendedName>
</protein>
<evidence type="ECO:0000256" key="4">
    <source>
        <dbReference type="ARBA" id="ARBA00023002"/>
    </source>
</evidence>
<name>A0A8H6L7D7_9LECA</name>
<feature type="region of interest" description="Disordered" evidence="5">
    <location>
        <begin position="410"/>
        <end position="433"/>
    </location>
</feature>
<dbReference type="InterPro" id="IPR050416">
    <property type="entry name" value="FAD-linked_Oxidoreductase"/>
</dbReference>
<sequence>MSTKVDAILDTYYNLPAALSPTCFFQPTNTMQTSQIIAFFSQAQCKFAVKAGGHMLCVGSNAIHDGTQTASVEAGAKWGEVYTTLEAQGYFVPGAEASDVGVAGLTLGSGIPHFAARYGFVCDNVKSFEIVLGNGTVTNANATHRPDLFNALKGGSGDLGLVTCFDFVAFPGGDLWGGRVTYNYADLQKSFRPMVDWVDQAAFDLYESVITFWGHNATSNQTLASNLYEYTSNATGKRYYDSFDNTAEPNVFSAPFANVTFNNIGKTLPDGASLGEPIYKDPPYTFLLAEYQPIPYIATQHSINNGGNVLGLDRVKGNVIVLMLVALGNDPIQDTRVRELMDATMGNVTNYAQSVGAYRPWQYVSYAYEDEDSIGSYCDDNVKSLKIISLKYDPRQTFQTLVPSGWKLGDAGKRKKPFSFDQSERINPSSTEA</sequence>
<evidence type="ECO:0000313" key="7">
    <source>
        <dbReference type="EMBL" id="KAF6238278.1"/>
    </source>
</evidence>
<evidence type="ECO:0000259" key="6">
    <source>
        <dbReference type="PROSITE" id="PS51387"/>
    </source>
</evidence>
<dbReference type="InterPro" id="IPR016169">
    <property type="entry name" value="FAD-bd_PCMH_sub2"/>
</dbReference>
<dbReference type="SUPFAM" id="SSF56176">
    <property type="entry name" value="FAD-binding/transporter-associated domain-like"/>
    <property type="match status" value="1"/>
</dbReference>
<accession>A0A8H6L7D7</accession>
<feature type="domain" description="FAD-binding PCMH-type" evidence="6">
    <location>
        <begin position="61"/>
        <end position="172"/>
    </location>
</feature>
<proteinExistence type="inferred from homology"/>
<dbReference type="PANTHER" id="PTHR42973:SF53">
    <property type="entry name" value="FAD-BINDING PCMH-TYPE DOMAIN-CONTAINING PROTEIN-RELATED"/>
    <property type="match status" value="1"/>
</dbReference>
<evidence type="ECO:0000256" key="3">
    <source>
        <dbReference type="ARBA" id="ARBA00022827"/>
    </source>
</evidence>
<keyword evidence="3" id="KW-0274">FAD</keyword>
<keyword evidence="8" id="KW-1185">Reference proteome</keyword>